<comment type="caution">
    <text evidence="6">The sequence shown here is derived from an EMBL/GenBank/DDBJ whole genome shotgun (WGS) entry which is preliminary data.</text>
</comment>
<dbReference type="RefSeq" id="WP_286287294.1">
    <property type="nucleotide sequence ID" value="NZ_JASXSZ010000001.1"/>
</dbReference>
<evidence type="ECO:0000256" key="4">
    <source>
        <dbReference type="PROSITE-ProRule" id="PRU00335"/>
    </source>
</evidence>
<dbReference type="Gene3D" id="1.10.10.60">
    <property type="entry name" value="Homeodomain-like"/>
    <property type="match status" value="1"/>
</dbReference>
<keyword evidence="3" id="KW-0804">Transcription</keyword>
<evidence type="ECO:0000256" key="1">
    <source>
        <dbReference type="ARBA" id="ARBA00023015"/>
    </source>
</evidence>
<dbReference type="InterPro" id="IPR041490">
    <property type="entry name" value="KstR2_TetR_C"/>
</dbReference>
<evidence type="ECO:0000313" key="6">
    <source>
        <dbReference type="EMBL" id="MDL9978673.1"/>
    </source>
</evidence>
<dbReference type="PROSITE" id="PS50977">
    <property type="entry name" value="HTH_TETR_2"/>
    <property type="match status" value="1"/>
</dbReference>
<dbReference type="Pfam" id="PF00440">
    <property type="entry name" value="TetR_N"/>
    <property type="match status" value="1"/>
</dbReference>
<dbReference type="InterPro" id="IPR036271">
    <property type="entry name" value="Tet_transcr_reg_TetR-rel_C_sf"/>
</dbReference>
<dbReference type="InterPro" id="IPR001647">
    <property type="entry name" value="HTH_TetR"/>
</dbReference>
<reference evidence="6 7" key="1">
    <citation type="submission" date="2023-06" db="EMBL/GenBank/DDBJ databases">
        <title>Microbacterium sp. nov., isolated from a waste landfill.</title>
        <authorList>
            <person name="Wen W."/>
        </authorList>
    </citation>
    <scope>NUCLEOTIDE SEQUENCE [LARGE SCALE GENOMIC DNA]</scope>
    <source>
        <strain evidence="6 7">ASV49</strain>
    </source>
</reference>
<protein>
    <submittedName>
        <fullName evidence="6">TetR/AcrR family transcriptional regulator</fullName>
    </submittedName>
</protein>
<sequence>MRTARAARADLRTRQVLRAAARLMGREGADAVSMQAIADEAGVSVGLIYKYFGNKQDLVLAITVQVLDDVAMSVPAAVDRAGDDAVLALAAGFRAYCETIDEHRHAAVLTYRESKTLGADGQSELKRREVATMKPLVGAVRRGIDAGLFTAVDAELMTYDLVMLAHAWALKHWYFERSFDLEAYVTHQTAIVLGGLIVPERRADYPALLRPSAAPHTTGGR</sequence>
<evidence type="ECO:0000256" key="3">
    <source>
        <dbReference type="ARBA" id="ARBA00023163"/>
    </source>
</evidence>
<accession>A0ABT7MW77</accession>
<evidence type="ECO:0000256" key="2">
    <source>
        <dbReference type="ARBA" id="ARBA00023125"/>
    </source>
</evidence>
<dbReference type="InterPro" id="IPR050109">
    <property type="entry name" value="HTH-type_TetR-like_transc_reg"/>
</dbReference>
<dbReference type="InterPro" id="IPR009057">
    <property type="entry name" value="Homeodomain-like_sf"/>
</dbReference>
<proteinExistence type="predicted"/>
<name>A0ABT7MW77_9MICO</name>
<evidence type="ECO:0000259" key="5">
    <source>
        <dbReference type="PROSITE" id="PS50977"/>
    </source>
</evidence>
<dbReference type="PANTHER" id="PTHR30055:SF234">
    <property type="entry name" value="HTH-TYPE TRANSCRIPTIONAL REGULATOR BETI"/>
    <property type="match status" value="1"/>
</dbReference>
<gene>
    <name evidence="6" type="ORF">QSV35_04985</name>
</gene>
<keyword evidence="2 4" id="KW-0238">DNA-binding</keyword>
<keyword evidence="7" id="KW-1185">Reference proteome</keyword>
<dbReference type="SUPFAM" id="SSF46689">
    <property type="entry name" value="Homeodomain-like"/>
    <property type="match status" value="1"/>
</dbReference>
<dbReference type="PRINTS" id="PR00455">
    <property type="entry name" value="HTHTETR"/>
</dbReference>
<keyword evidence="1" id="KW-0805">Transcription regulation</keyword>
<feature type="DNA-binding region" description="H-T-H motif" evidence="4">
    <location>
        <begin position="33"/>
        <end position="52"/>
    </location>
</feature>
<dbReference type="EMBL" id="JASXSZ010000001">
    <property type="protein sequence ID" value="MDL9978673.1"/>
    <property type="molecule type" value="Genomic_DNA"/>
</dbReference>
<dbReference type="Gene3D" id="1.10.357.10">
    <property type="entry name" value="Tetracycline Repressor, domain 2"/>
    <property type="match status" value="1"/>
</dbReference>
<dbReference type="Pfam" id="PF17932">
    <property type="entry name" value="TetR_C_24"/>
    <property type="match status" value="1"/>
</dbReference>
<organism evidence="6 7">
    <name type="scientific">Microbacterium candidum</name>
    <dbReference type="NCBI Taxonomy" id="3041922"/>
    <lineage>
        <taxon>Bacteria</taxon>
        <taxon>Bacillati</taxon>
        <taxon>Actinomycetota</taxon>
        <taxon>Actinomycetes</taxon>
        <taxon>Micrococcales</taxon>
        <taxon>Microbacteriaceae</taxon>
        <taxon>Microbacterium</taxon>
    </lineage>
</organism>
<evidence type="ECO:0000313" key="7">
    <source>
        <dbReference type="Proteomes" id="UP001235064"/>
    </source>
</evidence>
<dbReference type="Proteomes" id="UP001235064">
    <property type="component" value="Unassembled WGS sequence"/>
</dbReference>
<dbReference type="PANTHER" id="PTHR30055">
    <property type="entry name" value="HTH-TYPE TRANSCRIPTIONAL REGULATOR RUTR"/>
    <property type="match status" value="1"/>
</dbReference>
<feature type="domain" description="HTH tetR-type" evidence="5">
    <location>
        <begin position="10"/>
        <end position="70"/>
    </location>
</feature>
<dbReference type="SUPFAM" id="SSF48498">
    <property type="entry name" value="Tetracyclin repressor-like, C-terminal domain"/>
    <property type="match status" value="1"/>
</dbReference>